<keyword evidence="11" id="KW-1185">Reference proteome</keyword>
<keyword evidence="7" id="KW-0119">Carbohydrate metabolism</keyword>
<keyword evidence="8" id="KW-0326">Glycosidase</keyword>
<comment type="similarity">
    <text evidence="3">Belongs to the glycosyl hydrolase 51 family.</text>
</comment>
<dbReference type="EC" id="3.2.1.55" evidence="5"/>
<evidence type="ECO:0000256" key="2">
    <source>
        <dbReference type="ARBA" id="ARBA00004881"/>
    </source>
</evidence>
<evidence type="ECO:0000313" key="10">
    <source>
        <dbReference type="EMBL" id="MFD1677077.1"/>
    </source>
</evidence>
<evidence type="ECO:0000259" key="9">
    <source>
        <dbReference type="SMART" id="SM00813"/>
    </source>
</evidence>
<dbReference type="Gene3D" id="2.60.40.1180">
    <property type="entry name" value="Golgi alpha-mannosidase II"/>
    <property type="match status" value="1"/>
</dbReference>
<dbReference type="SMART" id="SM00813">
    <property type="entry name" value="Alpha-L-AF_C"/>
    <property type="match status" value="1"/>
</dbReference>
<evidence type="ECO:0000256" key="4">
    <source>
        <dbReference type="ARBA" id="ARBA00011165"/>
    </source>
</evidence>
<dbReference type="SUPFAM" id="SSF51011">
    <property type="entry name" value="Glycosyl hydrolase domain"/>
    <property type="match status" value="1"/>
</dbReference>
<dbReference type="InterPro" id="IPR008979">
    <property type="entry name" value="Galactose-bd-like_sf"/>
</dbReference>
<evidence type="ECO:0000256" key="6">
    <source>
        <dbReference type="ARBA" id="ARBA00022801"/>
    </source>
</evidence>
<evidence type="ECO:0000256" key="8">
    <source>
        <dbReference type="ARBA" id="ARBA00023295"/>
    </source>
</evidence>
<keyword evidence="6" id="KW-0378">Hydrolase</keyword>
<dbReference type="SUPFAM" id="SSF49785">
    <property type="entry name" value="Galactose-binding domain-like"/>
    <property type="match status" value="1"/>
</dbReference>
<dbReference type="Pfam" id="PF06964">
    <property type="entry name" value="Alpha-L-AF_C"/>
    <property type="match status" value="1"/>
</dbReference>
<evidence type="ECO:0000256" key="7">
    <source>
        <dbReference type="ARBA" id="ARBA00023277"/>
    </source>
</evidence>
<dbReference type="PANTHER" id="PTHR43576:SF2">
    <property type="entry name" value="INTRACELLULAR EXO-ALPHA-L-ARABINOFURANOSIDASE 2"/>
    <property type="match status" value="1"/>
</dbReference>
<comment type="pathway">
    <text evidence="2">Glycan metabolism.</text>
</comment>
<organism evidence="10 11">
    <name type="scientific">Alicyclobacillus fodiniaquatilis</name>
    <dbReference type="NCBI Taxonomy" id="1661150"/>
    <lineage>
        <taxon>Bacteria</taxon>
        <taxon>Bacillati</taxon>
        <taxon>Bacillota</taxon>
        <taxon>Bacilli</taxon>
        <taxon>Bacillales</taxon>
        <taxon>Alicyclobacillaceae</taxon>
        <taxon>Alicyclobacillus</taxon>
    </lineage>
</organism>
<reference evidence="11" key="1">
    <citation type="journal article" date="2019" name="Int. J. Syst. Evol. Microbiol.">
        <title>The Global Catalogue of Microorganisms (GCM) 10K type strain sequencing project: providing services to taxonomists for standard genome sequencing and annotation.</title>
        <authorList>
            <consortium name="The Broad Institute Genomics Platform"/>
            <consortium name="The Broad Institute Genome Sequencing Center for Infectious Disease"/>
            <person name="Wu L."/>
            <person name="Ma J."/>
        </authorList>
    </citation>
    <scope>NUCLEOTIDE SEQUENCE [LARGE SCALE GENOMIC DNA]</scope>
    <source>
        <strain evidence="11">CGMCC 1.12286</strain>
    </source>
</reference>
<evidence type="ECO:0000256" key="1">
    <source>
        <dbReference type="ARBA" id="ARBA00001462"/>
    </source>
</evidence>
<dbReference type="InterPro" id="IPR010720">
    <property type="entry name" value="Alpha-L-AF_C"/>
</dbReference>
<feature type="domain" description="Alpha-L-arabinofuranosidase C-terminal" evidence="9">
    <location>
        <begin position="444"/>
        <end position="655"/>
    </location>
</feature>
<evidence type="ECO:0000313" key="11">
    <source>
        <dbReference type="Proteomes" id="UP001597079"/>
    </source>
</evidence>
<evidence type="ECO:0000256" key="3">
    <source>
        <dbReference type="ARBA" id="ARBA00007186"/>
    </source>
</evidence>
<protein>
    <recommendedName>
        <fullName evidence="5">non-reducing end alpha-L-arabinofuranosidase</fullName>
        <ecNumber evidence="5">3.2.1.55</ecNumber>
    </recommendedName>
</protein>
<evidence type="ECO:0000256" key="5">
    <source>
        <dbReference type="ARBA" id="ARBA00012670"/>
    </source>
</evidence>
<proteinExistence type="inferred from homology"/>
<dbReference type="Pfam" id="PF22848">
    <property type="entry name" value="ASD1_dom"/>
    <property type="match status" value="1"/>
</dbReference>
<comment type="catalytic activity">
    <reaction evidence="1">
        <text>Hydrolysis of terminal non-reducing alpha-L-arabinofuranoside residues in alpha-L-arabinosides.</text>
        <dbReference type="EC" id="3.2.1.55"/>
    </reaction>
</comment>
<dbReference type="InterPro" id="IPR055235">
    <property type="entry name" value="ASD1_cat"/>
</dbReference>
<dbReference type="PANTHER" id="PTHR43576">
    <property type="entry name" value="ALPHA-L-ARABINOFURANOSIDASE C-RELATED"/>
    <property type="match status" value="1"/>
</dbReference>
<dbReference type="EMBL" id="JBHUCX010000083">
    <property type="protein sequence ID" value="MFD1677077.1"/>
    <property type="molecule type" value="Genomic_DNA"/>
</dbReference>
<dbReference type="Gene3D" id="3.20.20.80">
    <property type="entry name" value="Glycosidases"/>
    <property type="match status" value="1"/>
</dbReference>
<dbReference type="InterPro" id="IPR017853">
    <property type="entry name" value="GH"/>
</dbReference>
<name>A0ABW4JQD9_9BACL</name>
<dbReference type="SUPFAM" id="SSF51445">
    <property type="entry name" value="(Trans)glycosidases"/>
    <property type="match status" value="1"/>
</dbReference>
<dbReference type="Proteomes" id="UP001597079">
    <property type="component" value="Unassembled WGS sequence"/>
</dbReference>
<dbReference type="InterPro" id="IPR013780">
    <property type="entry name" value="Glyco_hydro_b"/>
</dbReference>
<comment type="subunit">
    <text evidence="4">Homohexamer; trimer of dimers.</text>
</comment>
<accession>A0ABW4JQD9</accession>
<dbReference type="RefSeq" id="WP_377944986.1">
    <property type="nucleotide sequence ID" value="NZ_JBHUCX010000083.1"/>
</dbReference>
<comment type="caution">
    <text evidence="10">The sequence shown here is derived from an EMBL/GenBank/DDBJ whole genome shotgun (WGS) entry which is preliminary data.</text>
</comment>
<sequence>MSTTASIHVNCSKSLHRISPYLWGNFVEDIRDHMEAMLAYPIKGMDFEQEADAAPGVSGAWTPITNGKTTHFSLEPAAPKHSGHSQSIKVYSADKGFAGLSQNISVQADTTYTVSIYARASLEIKSAVIDLVHPSTGTEYDSATITFTSHDWRAYAGKLHVPAGCTQAVFRIRVFAGEWEDSIVSGMVWFDHVSLLPADHVAGVKRAVFELTKELNCGMLRFGGNHISSYHWQHFVGPIEYRPSMRNEAWGGWATKYFGTDELIEFCRMVGVEPLICVNFGSGTPEEAALWVEYCNGDETTAMGALRASHGHPEPYKVRFWEVGNEVYGKWQIGHCDARAYATRYLAFAHAMQAVDPSITLMACGHVEAAWNETVLRTAGEMMDMLTVHIYPGIRNMGQSSSASSVDVFKTMRCFPEYTRRILQKAARLIEGAPYLRHIKLALTEYNTMYQPQPERQGFAYEHTLQSAVANAANLNELIRGGDRIEVANFSDLVNGWQGGCIRVGDYLADQNHGEKDDICRHHVVYGTPTYHVLKLYGNSGIRQMLSTSVACDEFQIEGEHAWTDLDKAPVLDVVSGLDDERANVIVFVVNRGLEEMECHFDLDGFSSETGHVWEISSDDLNARNTSQNPDAIKCASTEIYQMKNQYRYRLQAHSVYKFKFHKRNH</sequence>
<gene>
    <name evidence="10" type="ORF">ACFSB2_20590</name>
</gene>